<keyword evidence="4" id="KW-1185">Reference proteome</keyword>
<accession>A0A9P9AEL0</accession>
<keyword evidence="2" id="KW-0732">Signal</keyword>
<organism evidence="3 4">
    <name type="scientific">Plectosphaerella plurivora</name>
    <dbReference type="NCBI Taxonomy" id="936078"/>
    <lineage>
        <taxon>Eukaryota</taxon>
        <taxon>Fungi</taxon>
        <taxon>Dikarya</taxon>
        <taxon>Ascomycota</taxon>
        <taxon>Pezizomycotina</taxon>
        <taxon>Sordariomycetes</taxon>
        <taxon>Hypocreomycetidae</taxon>
        <taxon>Glomerellales</taxon>
        <taxon>Plectosphaerellaceae</taxon>
        <taxon>Plectosphaerella</taxon>
    </lineage>
</organism>
<evidence type="ECO:0000313" key="3">
    <source>
        <dbReference type="EMBL" id="KAH6695206.1"/>
    </source>
</evidence>
<dbReference type="OrthoDB" id="437457at2759"/>
<dbReference type="Proteomes" id="UP000770015">
    <property type="component" value="Unassembled WGS sequence"/>
</dbReference>
<gene>
    <name evidence="3" type="ORF">F5X68DRAFT_243711</name>
</gene>
<protein>
    <submittedName>
        <fullName evidence="3">Uncharacterized protein</fullName>
    </submittedName>
</protein>
<feature type="chain" id="PRO_5040317950" evidence="2">
    <location>
        <begin position="18"/>
        <end position="939"/>
    </location>
</feature>
<name>A0A9P9AEL0_9PEZI</name>
<sequence length="939" mass="104145">MAELVGVVAAAAQLATACLSLLDATRKIKAAPATLQKYQTQLENIQNISITITENPLLQTLEVESQTKSILALVEESSLSLSARTGRLSQFWTLFRQERSLLENLNTLERHKTSLLLVIDSIQASTLQRIHVDINTMADKKTTTPTSESPASVEGHPFGIPSNDSLTLITANPPPGVNPWVSISQHPGPPRDSNFWFDPAQFGTEQAIRSYEPWTDDGSEAIIGHVVKVDPGCEDMLSSMKLPHPVVVSGATTVGRGLMLNGILVESSGKLGQFTMPGANVMSFMPRLHSIKSELSIIECDMKKCEHGFALSSANTVSCCLLIGMSVCSTGMFGSEWINSRCIMCDSPSKIRCDDCRVANFRHPRNGFKDSDRPTANHVRILTLPPSGTKGPVFGWARRIKTSDGTWALESEDPDLVAWHTRNPKNHTTQLINLALGLPPLGHGLHAHWVPWELEKQEDATCTEAHGIQAKYGFIFAMSPDGGPGNDERVLDVTFRDARHVVDFLLEGGTYPIIPDPRRFALMNPTAIVVPAIKTNSPFELINIVLGIKHDQSIEEIHISLRQPADYRPIFAACRLGLRYWTRLATLPETYHNRIVYSTGFHMYGGEFAHNLEVHRNTSDSDTPGPFTYVNTERNITSTILLHGSGAKIEKTHFWAVVSFLREGQLREDAINEGKTHEWPAWVVEALGPDHGAKLKHGKPDKEAFHVYWDIWKVHVGQPDMESPWDFEERHKNEAVFMSPEGTWPSMGVATPDYCSYTAAANALRDIDAHARAVGHINDARAADEAAYNNGRPMVFSEPTDENRWMDDLGQTSMNDMVGRFKTVCPRGPTRPRYNPGEKHFLRLDPPAENDHRPLGTETPGDVEYMPHADGPPDKSAVLVDMFRGTFTNLHKEYCLNRFGGGPIPPMTDDFIRGAMSIPADTEELSEQLRKMTMGLSKK</sequence>
<evidence type="ECO:0000256" key="2">
    <source>
        <dbReference type="SAM" id="SignalP"/>
    </source>
</evidence>
<comment type="caution">
    <text evidence="3">The sequence shown here is derived from an EMBL/GenBank/DDBJ whole genome shotgun (WGS) entry which is preliminary data.</text>
</comment>
<evidence type="ECO:0000313" key="4">
    <source>
        <dbReference type="Proteomes" id="UP000770015"/>
    </source>
</evidence>
<reference evidence="3" key="1">
    <citation type="journal article" date="2021" name="Nat. Commun.">
        <title>Genetic determinants of endophytism in the Arabidopsis root mycobiome.</title>
        <authorList>
            <person name="Mesny F."/>
            <person name="Miyauchi S."/>
            <person name="Thiergart T."/>
            <person name="Pickel B."/>
            <person name="Atanasova L."/>
            <person name="Karlsson M."/>
            <person name="Huettel B."/>
            <person name="Barry K.W."/>
            <person name="Haridas S."/>
            <person name="Chen C."/>
            <person name="Bauer D."/>
            <person name="Andreopoulos W."/>
            <person name="Pangilinan J."/>
            <person name="LaButti K."/>
            <person name="Riley R."/>
            <person name="Lipzen A."/>
            <person name="Clum A."/>
            <person name="Drula E."/>
            <person name="Henrissat B."/>
            <person name="Kohler A."/>
            <person name="Grigoriev I.V."/>
            <person name="Martin F.M."/>
            <person name="Hacquard S."/>
        </authorList>
    </citation>
    <scope>NUCLEOTIDE SEQUENCE</scope>
    <source>
        <strain evidence="3">MPI-SDFR-AT-0117</strain>
    </source>
</reference>
<dbReference type="AlphaFoldDB" id="A0A9P9AEL0"/>
<evidence type="ECO:0000256" key="1">
    <source>
        <dbReference type="SAM" id="MobiDB-lite"/>
    </source>
</evidence>
<dbReference type="EMBL" id="JAGSXJ010000002">
    <property type="protein sequence ID" value="KAH6695206.1"/>
    <property type="molecule type" value="Genomic_DNA"/>
</dbReference>
<feature type="signal peptide" evidence="2">
    <location>
        <begin position="1"/>
        <end position="17"/>
    </location>
</feature>
<proteinExistence type="predicted"/>
<feature type="region of interest" description="Disordered" evidence="1">
    <location>
        <begin position="823"/>
        <end position="852"/>
    </location>
</feature>